<feature type="transmembrane region" description="Helical" evidence="1">
    <location>
        <begin position="6"/>
        <end position="25"/>
    </location>
</feature>
<gene>
    <name evidence="2" type="ORF">MLD63_10160</name>
</gene>
<feature type="transmembrane region" description="Helical" evidence="1">
    <location>
        <begin position="56"/>
        <end position="72"/>
    </location>
</feature>
<evidence type="ECO:0000256" key="1">
    <source>
        <dbReference type="SAM" id="Phobius"/>
    </source>
</evidence>
<evidence type="ECO:0000313" key="2">
    <source>
        <dbReference type="EMBL" id="MCQ0970788.1"/>
    </source>
</evidence>
<dbReference type="EMBL" id="JAKZEU010000003">
    <property type="protein sequence ID" value="MCQ0970788.1"/>
    <property type="molecule type" value="Genomic_DNA"/>
</dbReference>
<keyword evidence="3" id="KW-1185">Reference proteome</keyword>
<dbReference type="InterPro" id="IPR018919">
    <property type="entry name" value="DUF2484"/>
</dbReference>
<keyword evidence="1" id="KW-0472">Membrane</keyword>
<organism evidence="2 3">
    <name type="scientific">Paracoccus albicereus</name>
    <dbReference type="NCBI Taxonomy" id="2922394"/>
    <lineage>
        <taxon>Bacteria</taxon>
        <taxon>Pseudomonadati</taxon>
        <taxon>Pseudomonadota</taxon>
        <taxon>Alphaproteobacteria</taxon>
        <taxon>Rhodobacterales</taxon>
        <taxon>Paracoccaceae</taxon>
        <taxon>Paracoccus</taxon>
    </lineage>
</organism>
<name>A0ABT1MTZ0_9RHOB</name>
<dbReference type="Pfam" id="PF10658">
    <property type="entry name" value="DUF2484"/>
    <property type="match status" value="1"/>
</dbReference>
<evidence type="ECO:0000313" key="3">
    <source>
        <dbReference type="Proteomes" id="UP001203945"/>
    </source>
</evidence>
<dbReference type="RefSeq" id="WP_255329799.1">
    <property type="nucleotide sequence ID" value="NZ_JAKZEU010000003.1"/>
</dbReference>
<dbReference type="Proteomes" id="UP001203945">
    <property type="component" value="Unassembled WGS sequence"/>
</dbReference>
<reference evidence="2 3" key="1">
    <citation type="submission" date="2022-03" db="EMBL/GenBank/DDBJ databases">
        <authorList>
            <person name="He Y."/>
        </authorList>
    </citation>
    <scope>NUCLEOTIDE SEQUENCE [LARGE SCALE GENOMIC DNA]</scope>
    <source>
        <strain evidence="2 3">TK19116</strain>
    </source>
</reference>
<sequence>MSGQLAASGAIVALWALLAALMPLFGPRHRSAAWWLLVVAGVPLLGWLTLKWGPGIGVLAFALGALALWRRPSQDRASVRDRHVEPAE</sequence>
<keyword evidence="1" id="KW-0812">Transmembrane</keyword>
<comment type="caution">
    <text evidence="2">The sequence shown here is derived from an EMBL/GenBank/DDBJ whole genome shotgun (WGS) entry which is preliminary data.</text>
</comment>
<proteinExistence type="predicted"/>
<protein>
    <submittedName>
        <fullName evidence="2">DUF2484 family protein</fullName>
    </submittedName>
</protein>
<keyword evidence="1" id="KW-1133">Transmembrane helix</keyword>
<feature type="transmembrane region" description="Helical" evidence="1">
    <location>
        <begin position="32"/>
        <end position="50"/>
    </location>
</feature>
<accession>A0ABT1MTZ0</accession>